<feature type="non-terminal residue" evidence="2">
    <location>
        <position position="230"/>
    </location>
</feature>
<feature type="compositionally biased region" description="Low complexity" evidence="1">
    <location>
        <begin position="26"/>
        <end position="53"/>
    </location>
</feature>
<evidence type="ECO:0000313" key="2">
    <source>
        <dbReference type="EMBL" id="CAA9408089.1"/>
    </source>
</evidence>
<organism evidence="2">
    <name type="scientific">uncultured Ramlibacter sp</name>
    <dbReference type="NCBI Taxonomy" id="260755"/>
    <lineage>
        <taxon>Bacteria</taxon>
        <taxon>Pseudomonadati</taxon>
        <taxon>Pseudomonadota</taxon>
        <taxon>Betaproteobacteria</taxon>
        <taxon>Burkholderiales</taxon>
        <taxon>Comamonadaceae</taxon>
        <taxon>Ramlibacter</taxon>
        <taxon>environmental samples</taxon>
    </lineage>
</organism>
<dbReference type="EMBL" id="CADCUX010000281">
    <property type="protein sequence ID" value="CAA9408089.1"/>
    <property type="molecule type" value="Genomic_DNA"/>
</dbReference>
<gene>
    <name evidence="2" type="ORF">AVDCRST_MAG51-1232</name>
</gene>
<feature type="region of interest" description="Disordered" evidence="1">
    <location>
        <begin position="1"/>
        <end position="121"/>
    </location>
</feature>
<feature type="non-terminal residue" evidence="2">
    <location>
        <position position="1"/>
    </location>
</feature>
<dbReference type="AlphaFoldDB" id="A0A6J4PEU3"/>
<feature type="compositionally biased region" description="Basic residues" evidence="1">
    <location>
        <begin position="206"/>
        <end position="218"/>
    </location>
</feature>
<accession>A0A6J4PEU3</accession>
<name>A0A6J4PEU3_9BURK</name>
<feature type="region of interest" description="Disordered" evidence="1">
    <location>
        <begin position="206"/>
        <end position="230"/>
    </location>
</feature>
<feature type="compositionally biased region" description="Basic and acidic residues" evidence="1">
    <location>
        <begin position="73"/>
        <end position="82"/>
    </location>
</feature>
<proteinExistence type="predicted"/>
<sequence>EPSQHPTHHRGRHRQLPGEHARLLRPARPAAGQRAADQPARQPRGQPAGAAGRDAAREDQGARAPHHGHGPARQRERGDRRPAAPLDAHTDAGALRPRPAGRHHFGDPAPVPGAAGRHQGLGRDLAVRGGGLRQGRERRRQDLRFLAHAAVLRRQLRLRGGQLAGRHGDGHVGGFDPAARGLGAERDAGLRHAGAGLAGPAAVLGRHGHRLPGAHRRTGSGGAVAAAGRV</sequence>
<protein>
    <submittedName>
        <fullName evidence="2">Uncharacterized protein</fullName>
    </submittedName>
</protein>
<evidence type="ECO:0000256" key="1">
    <source>
        <dbReference type="SAM" id="MobiDB-lite"/>
    </source>
</evidence>
<reference evidence="2" key="1">
    <citation type="submission" date="2020-02" db="EMBL/GenBank/DDBJ databases">
        <authorList>
            <person name="Meier V. D."/>
        </authorList>
    </citation>
    <scope>NUCLEOTIDE SEQUENCE</scope>
    <source>
        <strain evidence="2">AVDCRST_MAG51</strain>
    </source>
</reference>
<feature type="compositionally biased region" description="Basic residues" evidence="1">
    <location>
        <begin position="1"/>
        <end position="15"/>
    </location>
</feature>